<accession>A0A9P8XYX5</accession>
<organism evidence="2 3">
    <name type="scientific">Microdochium trichocladiopsis</name>
    <dbReference type="NCBI Taxonomy" id="1682393"/>
    <lineage>
        <taxon>Eukaryota</taxon>
        <taxon>Fungi</taxon>
        <taxon>Dikarya</taxon>
        <taxon>Ascomycota</taxon>
        <taxon>Pezizomycotina</taxon>
        <taxon>Sordariomycetes</taxon>
        <taxon>Xylariomycetidae</taxon>
        <taxon>Xylariales</taxon>
        <taxon>Microdochiaceae</taxon>
        <taxon>Microdochium</taxon>
    </lineage>
</organism>
<evidence type="ECO:0000313" key="3">
    <source>
        <dbReference type="Proteomes" id="UP000756346"/>
    </source>
</evidence>
<evidence type="ECO:0000313" key="2">
    <source>
        <dbReference type="EMBL" id="KAH7026265.1"/>
    </source>
</evidence>
<feature type="compositionally biased region" description="Polar residues" evidence="1">
    <location>
        <begin position="23"/>
        <end position="35"/>
    </location>
</feature>
<protein>
    <submittedName>
        <fullName evidence="2">Uncharacterized protein</fullName>
    </submittedName>
</protein>
<dbReference type="AlphaFoldDB" id="A0A9P8XYX5"/>
<dbReference type="Proteomes" id="UP000756346">
    <property type="component" value="Unassembled WGS sequence"/>
</dbReference>
<dbReference type="GeneID" id="70184361"/>
<reference evidence="2" key="1">
    <citation type="journal article" date="2021" name="Nat. Commun.">
        <title>Genetic determinants of endophytism in the Arabidopsis root mycobiome.</title>
        <authorList>
            <person name="Mesny F."/>
            <person name="Miyauchi S."/>
            <person name="Thiergart T."/>
            <person name="Pickel B."/>
            <person name="Atanasova L."/>
            <person name="Karlsson M."/>
            <person name="Huettel B."/>
            <person name="Barry K.W."/>
            <person name="Haridas S."/>
            <person name="Chen C."/>
            <person name="Bauer D."/>
            <person name="Andreopoulos W."/>
            <person name="Pangilinan J."/>
            <person name="LaButti K."/>
            <person name="Riley R."/>
            <person name="Lipzen A."/>
            <person name="Clum A."/>
            <person name="Drula E."/>
            <person name="Henrissat B."/>
            <person name="Kohler A."/>
            <person name="Grigoriev I.V."/>
            <person name="Martin F.M."/>
            <person name="Hacquard S."/>
        </authorList>
    </citation>
    <scope>NUCLEOTIDE SEQUENCE</scope>
    <source>
        <strain evidence="2">MPI-CAGE-CH-0230</strain>
    </source>
</reference>
<comment type="caution">
    <text evidence="2">The sequence shown here is derived from an EMBL/GenBank/DDBJ whole genome shotgun (WGS) entry which is preliminary data.</text>
</comment>
<proteinExistence type="predicted"/>
<keyword evidence="3" id="KW-1185">Reference proteome</keyword>
<sequence>MGDLSPTMAGRADEPEKNDTSHESSNQAPWKTVQNMPPPFTQPPMGGSLHNPTHRDGNLEQQSDSGYGTFHTGRSLIHSGLDKFSVLSEEDLDQAMEVLACTDSIENDTLDTMTEFSDAGSLAMREDFLAHKLIEKMIDDLNIREVDDITAGHLKEILPGLFKDLAVEIAQHTGSQPGRDIMFHVYKNKE</sequence>
<dbReference type="RefSeq" id="XP_046009482.1">
    <property type="nucleotide sequence ID" value="XM_046154815.1"/>
</dbReference>
<gene>
    <name evidence="2" type="ORF">B0I36DRAFT_330258</name>
</gene>
<dbReference type="EMBL" id="JAGTJQ010000008">
    <property type="protein sequence ID" value="KAH7026265.1"/>
    <property type="molecule type" value="Genomic_DNA"/>
</dbReference>
<feature type="compositionally biased region" description="Basic and acidic residues" evidence="1">
    <location>
        <begin position="11"/>
        <end position="22"/>
    </location>
</feature>
<name>A0A9P8XYX5_9PEZI</name>
<evidence type="ECO:0000256" key="1">
    <source>
        <dbReference type="SAM" id="MobiDB-lite"/>
    </source>
</evidence>
<feature type="region of interest" description="Disordered" evidence="1">
    <location>
        <begin position="1"/>
        <end position="69"/>
    </location>
</feature>